<organism evidence="3 4">
    <name type="scientific">Alkalicoccobacillus gibsonii</name>
    <dbReference type="NCBI Taxonomy" id="79881"/>
    <lineage>
        <taxon>Bacteria</taxon>
        <taxon>Bacillati</taxon>
        <taxon>Bacillota</taxon>
        <taxon>Bacilli</taxon>
        <taxon>Bacillales</taxon>
        <taxon>Bacillaceae</taxon>
        <taxon>Alkalicoccobacillus</taxon>
    </lineage>
</organism>
<dbReference type="Proteomes" id="UP001418796">
    <property type="component" value="Unassembled WGS sequence"/>
</dbReference>
<evidence type="ECO:0000256" key="2">
    <source>
        <dbReference type="SAM" id="Phobius"/>
    </source>
</evidence>
<dbReference type="RefSeq" id="WP_343131007.1">
    <property type="nucleotide sequence ID" value="NZ_JBCITK010000001.1"/>
</dbReference>
<evidence type="ECO:0000256" key="1">
    <source>
        <dbReference type="SAM" id="Coils"/>
    </source>
</evidence>
<keyword evidence="1" id="KW-0175">Coiled coil</keyword>
<gene>
    <name evidence="3" type="ORF">MKY91_14100</name>
</gene>
<name>A0ABU9VKP3_9BACI</name>
<keyword evidence="4" id="KW-1185">Reference proteome</keyword>
<keyword evidence="2" id="KW-0812">Transmembrane</keyword>
<dbReference type="EMBL" id="JBCITK010000001">
    <property type="protein sequence ID" value="MEN0644280.1"/>
    <property type="molecule type" value="Genomic_DNA"/>
</dbReference>
<evidence type="ECO:0000313" key="4">
    <source>
        <dbReference type="Proteomes" id="UP001418796"/>
    </source>
</evidence>
<keyword evidence="2" id="KW-0472">Membrane</keyword>
<comment type="caution">
    <text evidence="3">The sequence shown here is derived from an EMBL/GenBank/DDBJ whole genome shotgun (WGS) entry which is preliminary data.</text>
</comment>
<reference evidence="3 4" key="1">
    <citation type="submission" date="2024-03" db="EMBL/GenBank/DDBJ databases">
        <title>Bacilli Hybrid Assemblies.</title>
        <authorList>
            <person name="Kovac J."/>
        </authorList>
    </citation>
    <scope>NUCLEOTIDE SEQUENCE [LARGE SCALE GENOMIC DNA]</scope>
    <source>
        <strain evidence="3 4">FSL R7-0666</strain>
    </source>
</reference>
<feature type="coiled-coil region" evidence="1">
    <location>
        <begin position="42"/>
        <end position="76"/>
    </location>
</feature>
<evidence type="ECO:0000313" key="3">
    <source>
        <dbReference type="EMBL" id="MEN0644280.1"/>
    </source>
</evidence>
<sequence>MHQPQEINLLPERYKRDVTPIMMGIGTIILILIAVFAFLFYYSKLERERTDAVNEVAELQLQKVELEAEAGTLATNLSPEQELQDAISQLENYRVETSAFTEELIRLLPERGFFVRYFYQRDGLLELSVSFDQMQEAAQYYHELSQSPYVDAVRMGEIGTEAVAEQTGEEEEAGSDNARILPRYEATYELALNLQEVNEGEEVEQP</sequence>
<keyword evidence="2" id="KW-1133">Transmembrane helix</keyword>
<protein>
    <recommendedName>
        <fullName evidence="5">Fimbrial assembly protein</fullName>
    </recommendedName>
</protein>
<accession>A0ABU9VKP3</accession>
<proteinExistence type="predicted"/>
<feature type="transmembrane region" description="Helical" evidence="2">
    <location>
        <begin position="20"/>
        <end position="42"/>
    </location>
</feature>
<evidence type="ECO:0008006" key="5">
    <source>
        <dbReference type="Google" id="ProtNLM"/>
    </source>
</evidence>